<evidence type="ECO:0000256" key="6">
    <source>
        <dbReference type="ARBA" id="ARBA00022737"/>
    </source>
</evidence>
<dbReference type="InterPro" id="IPR036291">
    <property type="entry name" value="NAD(P)-bd_dom_sf"/>
</dbReference>
<dbReference type="Pfam" id="PF22953">
    <property type="entry name" value="SpnB_Rossmann"/>
    <property type="match status" value="1"/>
</dbReference>
<dbReference type="FunFam" id="3.40.47.10:FF:000019">
    <property type="entry name" value="Polyketide synthase type I"/>
    <property type="match status" value="1"/>
</dbReference>
<dbReference type="InterPro" id="IPR013968">
    <property type="entry name" value="PKS_KR"/>
</dbReference>
<dbReference type="InterPro" id="IPR049900">
    <property type="entry name" value="PKS_mFAS_DH"/>
</dbReference>
<reference evidence="15 16" key="1">
    <citation type="submission" date="2018-10" db="EMBL/GenBank/DDBJ databases">
        <title>Sequencing the genomes of 1000 actinobacteria strains.</title>
        <authorList>
            <person name="Klenk H.-P."/>
        </authorList>
    </citation>
    <scope>NUCLEOTIDE SEQUENCE [LARGE SCALE GENOMIC DNA]</scope>
    <source>
        <strain evidence="15 16">DSM 43800</strain>
    </source>
</reference>
<dbReference type="SUPFAM" id="SSF52151">
    <property type="entry name" value="FabD/lysophospholipase-like"/>
    <property type="match status" value="1"/>
</dbReference>
<dbReference type="InterPro" id="IPR015083">
    <property type="entry name" value="NorB/c/GfsB-D-like_docking"/>
</dbReference>
<keyword evidence="5 15" id="KW-0808">Transferase</keyword>
<dbReference type="SUPFAM" id="SSF50129">
    <property type="entry name" value="GroES-like"/>
    <property type="match status" value="1"/>
</dbReference>
<feature type="region of interest" description="Disordered" evidence="10">
    <location>
        <begin position="891"/>
        <end position="922"/>
    </location>
</feature>
<keyword evidence="3" id="KW-0596">Phosphopantetheine</keyword>
<name>A0A495W2N4_9PSEU</name>
<feature type="active site" description="Proton acceptor; for dehydratase activity" evidence="8">
    <location>
        <position position="819"/>
    </location>
</feature>
<comment type="cofactor">
    <cofactor evidence="1">
        <name>pantetheine 4'-phosphate</name>
        <dbReference type="ChEBI" id="CHEBI:47942"/>
    </cofactor>
</comment>
<dbReference type="InterPro" id="IPR020841">
    <property type="entry name" value="PKS_Beta-ketoAc_synthase_dom"/>
</dbReference>
<accession>A0A495W2N4</accession>
<dbReference type="SMART" id="SM00823">
    <property type="entry name" value="PKS_PP"/>
    <property type="match status" value="1"/>
</dbReference>
<evidence type="ECO:0000313" key="16">
    <source>
        <dbReference type="Proteomes" id="UP000282084"/>
    </source>
</evidence>
<dbReference type="InterPro" id="IPR049551">
    <property type="entry name" value="PKS_DH_C"/>
</dbReference>
<evidence type="ECO:0000256" key="1">
    <source>
        <dbReference type="ARBA" id="ARBA00001957"/>
    </source>
</evidence>
<dbReference type="InterPro" id="IPR006162">
    <property type="entry name" value="Ppantetheine_attach_site"/>
</dbReference>
<dbReference type="SMART" id="SM00825">
    <property type="entry name" value="PKS_KS"/>
    <property type="match status" value="1"/>
</dbReference>
<dbReference type="InterPro" id="IPR016039">
    <property type="entry name" value="Thiolase-like"/>
</dbReference>
<evidence type="ECO:0000256" key="2">
    <source>
        <dbReference type="ARBA" id="ARBA00004792"/>
    </source>
</evidence>
<dbReference type="SUPFAM" id="SSF101173">
    <property type="entry name" value="Docking domain B of the erythromycin polyketide synthase (DEBS)"/>
    <property type="match status" value="1"/>
</dbReference>
<feature type="region of interest" description="C-terminal hotdog fold" evidence="8">
    <location>
        <begin position="919"/>
        <end position="1056"/>
    </location>
</feature>
<dbReference type="InterPro" id="IPR011032">
    <property type="entry name" value="GroES-like_sf"/>
</dbReference>
<dbReference type="InterPro" id="IPR020807">
    <property type="entry name" value="PKS_DH"/>
</dbReference>
<dbReference type="Pfam" id="PF21089">
    <property type="entry name" value="PKS_DH_N"/>
    <property type="match status" value="1"/>
</dbReference>
<dbReference type="PROSITE" id="PS52004">
    <property type="entry name" value="KS3_2"/>
    <property type="match status" value="1"/>
</dbReference>
<dbReference type="Gene3D" id="1.10.1200.10">
    <property type="entry name" value="ACP-like"/>
    <property type="match status" value="1"/>
</dbReference>
<dbReference type="InterPro" id="IPR055123">
    <property type="entry name" value="SpnB-like_Rossmann"/>
</dbReference>
<keyword evidence="16" id="KW-1185">Reference proteome</keyword>
<gene>
    <name evidence="15" type="ORF">C8E97_4316</name>
</gene>
<dbReference type="PROSITE" id="PS00012">
    <property type="entry name" value="PHOSPHOPANTETHEINE"/>
    <property type="match status" value="1"/>
</dbReference>
<feature type="coiled-coil region" evidence="9">
    <location>
        <begin position="4"/>
        <end position="31"/>
    </location>
</feature>
<dbReference type="Pfam" id="PF02801">
    <property type="entry name" value="Ketoacyl-synt_C"/>
    <property type="match status" value="1"/>
</dbReference>
<dbReference type="InterPro" id="IPR013154">
    <property type="entry name" value="ADH-like_N"/>
</dbReference>
<keyword evidence="9" id="KW-0175">Coiled coil</keyword>
<evidence type="ECO:0000313" key="15">
    <source>
        <dbReference type="EMBL" id="RKT55634.1"/>
    </source>
</evidence>
<dbReference type="PANTHER" id="PTHR43775">
    <property type="entry name" value="FATTY ACID SYNTHASE"/>
    <property type="match status" value="1"/>
</dbReference>
<dbReference type="InterPro" id="IPR049552">
    <property type="entry name" value="PKS_DH_N"/>
</dbReference>
<dbReference type="SUPFAM" id="SSF51735">
    <property type="entry name" value="NAD(P)-binding Rossmann-fold domains"/>
    <property type="match status" value="3"/>
</dbReference>
<dbReference type="Gene3D" id="3.30.70.3290">
    <property type="match status" value="1"/>
</dbReference>
<keyword evidence="4" id="KW-0597">Phosphoprotein</keyword>
<evidence type="ECO:0000256" key="7">
    <source>
        <dbReference type="ARBA" id="ARBA00023268"/>
    </source>
</evidence>
<dbReference type="SMART" id="SM01294">
    <property type="entry name" value="PKS_PP_betabranch"/>
    <property type="match status" value="1"/>
</dbReference>
<dbReference type="Pfam" id="PF14765">
    <property type="entry name" value="PS-DH"/>
    <property type="match status" value="1"/>
</dbReference>
<evidence type="ECO:0000256" key="9">
    <source>
        <dbReference type="SAM" id="Coils"/>
    </source>
</evidence>
<comment type="pathway">
    <text evidence="2">Antibiotic biosynthesis.</text>
</comment>
<dbReference type="InterPro" id="IPR032821">
    <property type="entry name" value="PKS_assoc"/>
</dbReference>
<organism evidence="15 16">
    <name type="scientific">Saccharothrix australiensis</name>
    <dbReference type="NCBI Taxonomy" id="2072"/>
    <lineage>
        <taxon>Bacteria</taxon>
        <taxon>Bacillati</taxon>
        <taxon>Actinomycetota</taxon>
        <taxon>Actinomycetes</taxon>
        <taxon>Pseudonocardiales</taxon>
        <taxon>Pseudonocardiaceae</taxon>
        <taxon>Saccharothrix</taxon>
    </lineage>
</organism>
<keyword evidence="11" id="KW-0472">Membrane</keyword>
<dbReference type="SMART" id="SM00826">
    <property type="entry name" value="PKS_DH"/>
    <property type="match status" value="1"/>
</dbReference>
<dbReference type="SUPFAM" id="SSF53901">
    <property type="entry name" value="Thiolase-like"/>
    <property type="match status" value="1"/>
</dbReference>
<dbReference type="Pfam" id="PF00698">
    <property type="entry name" value="Acyl_transf_1"/>
    <property type="match status" value="1"/>
</dbReference>
<evidence type="ECO:0000256" key="4">
    <source>
        <dbReference type="ARBA" id="ARBA00022553"/>
    </source>
</evidence>
<evidence type="ECO:0000256" key="11">
    <source>
        <dbReference type="SAM" id="Phobius"/>
    </source>
</evidence>
<dbReference type="EMBL" id="RBXO01000001">
    <property type="protein sequence ID" value="RKT55634.1"/>
    <property type="molecule type" value="Genomic_DNA"/>
</dbReference>
<dbReference type="InterPro" id="IPR018201">
    <property type="entry name" value="Ketoacyl_synth_AS"/>
</dbReference>
<evidence type="ECO:0000259" key="14">
    <source>
        <dbReference type="PROSITE" id="PS52019"/>
    </source>
</evidence>
<dbReference type="GO" id="GO:0004312">
    <property type="term" value="F:fatty acid synthase activity"/>
    <property type="evidence" value="ECO:0007669"/>
    <property type="project" value="TreeGrafter"/>
</dbReference>
<keyword evidence="11" id="KW-1133">Transmembrane helix</keyword>
<dbReference type="CDD" id="cd00833">
    <property type="entry name" value="PKS"/>
    <property type="match status" value="1"/>
</dbReference>
<dbReference type="Gene3D" id="3.90.180.10">
    <property type="entry name" value="Medium-chain alcohol dehydrogenases, catalytic domain"/>
    <property type="match status" value="1"/>
</dbReference>
<feature type="compositionally biased region" description="Low complexity" evidence="10">
    <location>
        <begin position="1746"/>
        <end position="1757"/>
    </location>
</feature>
<evidence type="ECO:0000256" key="5">
    <source>
        <dbReference type="ARBA" id="ARBA00022679"/>
    </source>
</evidence>
<dbReference type="SMART" id="SM00827">
    <property type="entry name" value="PKS_AT"/>
    <property type="match status" value="1"/>
</dbReference>
<feature type="region of interest" description="N-terminal hotdog fold" evidence="8">
    <location>
        <begin position="787"/>
        <end position="908"/>
    </location>
</feature>
<dbReference type="PROSITE" id="PS52019">
    <property type="entry name" value="PKS_MFAS_DH"/>
    <property type="match status" value="1"/>
</dbReference>
<dbReference type="Pfam" id="PF16197">
    <property type="entry name" value="KAsynt_C_assoc"/>
    <property type="match status" value="1"/>
</dbReference>
<dbReference type="InterPro" id="IPR020806">
    <property type="entry name" value="PKS_PP-bd"/>
</dbReference>
<dbReference type="Gene3D" id="3.40.366.10">
    <property type="entry name" value="Malonyl-Coenzyme A Acyl Carrier Protein, domain 2"/>
    <property type="match status" value="1"/>
</dbReference>
<dbReference type="OrthoDB" id="9778690at2"/>
<evidence type="ECO:0000256" key="10">
    <source>
        <dbReference type="SAM" id="MobiDB-lite"/>
    </source>
</evidence>
<dbReference type="Gene3D" id="3.40.50.720">
    <property type="entry name" value="NAD(P)-binding Rossmann-like Domain"/>
    <property type="match status" value="1"/>
</dbReference>
<dbReference type="InterPro" id="IPR014031">
    <property type="entry name" value="Ketoacyl_synth_C"/>
</dbReference>
<comment type="caution">
    <text evidence="15">The sequence shown here is derived from an EMBL/GenBank/DDBJ whole genome shotgun (WGS) entry which is preliminary data.</text>
</comment>
<feature type="domain" description="PKS/mFAS DH" evidence="14">
    <location>
        <begin position="787"/>
        <end position="1056"/>
    </location>
</feature>
<dbReference type="InterPro" id="IPR036736">
    <property type="entry name" value="ACP-like_sf"/>
</dbReference>
<dbReference type="RefSeq" id="WP_121007308.1">
    <property type="nucleotide sequence ID" value="NZ_RBXO01000001.1"/>
</dbReference>
<dbReference type="Pfam" id="PF08659">
    <property type="entry name" value="KR"/>
    <property type="match status" value="1"/>
</dbReference>
<evidence type="ECO:0000259" key="13">
    <source>
        <dbReference type="PROSITE" id="PS52004"/>
    </source>
</evidence>
<dbReference type="InterPro" id="IPR050091">
    <property type="entry name" value="PKS_NRPS_Biosynth_Enz"/>
</dbReference>
<dbReference type="CDD" id="cd05195">
    <property type="entry name" value="enoyl_red"/>
    <property type="match status" value="1"/>
</dbReference>
<sequence>MATEEQLRDYLRRATVELHEAKRRLAELSDRDGDPIAIVGAGVRLPGGIGSPEDLWDLLARGDEAIGPLPVDRGWPLGRLPAWRGGFLAGAAEFDADFFGISPREALAMDPQHRLLLEVAWETFERAGIDPGAYRGADVGVFAGVMYQDYTARFVDAPPEVEGNLRTAGLGSVLTGRITYTFGFRGPAVSVDTACSSSLVALHLAVRSLRSGECSLALAGGVTVMATPGTFHEFARQGGLASDGRCKSYSAAADGTGWSEGVGLVLVERLSDARRRGHEVLAVVRGSAVNSDGAGSRLTAPNGVAQQRVIRAALADAGLSTMDVDAVEGHGTGTVLGDPVEVQALLATYGRDRDVPLWLGSLKSNLGHTQAAAGVAGVVKSVSALRQGFLPRTLHVDEPSSHVDWGSGAVRLLTEAMPWPEAGRPRRIGVSSFGISGTNAHVILEQAPEEPGETGRAPGVWVVSARRPDDLPVVAERLLPAADHPVGDIAFSLAARARLDHRAVVLGSDRAELVRGLRVLAGGGSSSSVVRGVAVSGGLGLVFPGRGSRRVGAGLRVFPVFAEVFDGVVGRLGVDGGLFGFGVALFRLLESWGVRPGCVVGRSVGEVAAACVAGVVSLEDACVLVAARERVTAGLGGPGSESVLDRFREEIAGLSFREPGIPVVSSLTGEPVVDLGVEYWVRQVTGPVRFADAVARARAMGTTHFAELGPDGSLTALIGDAAVTLGGAGQDEAAVLLAGLAALHVRGVPVDWTALLAGGRRVPLPTYPFARRRFWLDNPVPGTGGGHPFLDDGVDLAGVGGRVFGGRIRTAAHPWLADHRVLGEPVLPGVLLLDLARHAAASSGRARIGELTLHRPVPVPDGGELLLQVVVGPPGPDGRCALDVHTREEESHPWRHNAGGFATPSGESPAGEGVAGECPAAPPATEDAYPRLAELGYDYGPAFRGLRGFAVAGDTAVVHCALPDAAPASLPVALVDSVLHAIPLAWPGERTGLPFSWRAVTTSAPTTSAPATTALLARIVRTGADEVSVEVFDEAGQRVLAVGSLSLRPAARHDGKPGLKRLEWTAVPTPTTPPEGDAVVLPVPDEEPRAAVTRVLAALQEWAADTSRAATARLVVVTREAVRVADEPVRDLAGAAVWGLVRSAQVEHPGRFVLLDLAVGVDAGGVVAEAVATGEPQLARRGDALYRPRLVDACRDGLTPPPGADHWRLVRAEEGTLDGLRLAPDPAATRPLREGEVRVEVRAAGLNFRDVLIALGSYPGDAPPLGGEAAGVVTATGPGVTRFRPGDRVFGIFFGAFGDTAVTDQRLLAPLPAGWSFVVGAGVLVVFVTALVAVGGVGVGEVVVVHGVTGGVGMAVVQVVRGGGGVVWGTASRGKWGVARGLGVVRVASSRDGGFEGVFSGGVDVVVNSLSGGLVDASLRLVRPGGRFVELGKRDVRDPAEVAARYPGVHYRAHDILDLGVDGLGRLIGEVVDGFTAGRFRPLPVTSHGLDSAREVFRRMADGAYTGKVVLRVGSPWSGVGWVVVTGASGALGSAVARHLVVVHGVRSLVLVSRSGVVGCAEELRGLGARVVVVSCDVGDRGALAGVLEGRVVRGVVHAAGVLEDGVVGGVSEGVVDRVFRAKVGGAWNLHCLTEGVDLDAFVLFSSAAGVVGSAGQGVYAAANGFLDGLAEFRRSRGLVGTSLSWGPWSGGGMAAGLGGRDLGRMRQAGMVPLTVEQGLELFDAALRHDRPHTVPAAFTDEPARRTAPAPAPSALAGLDPEQRTGALTSAVLHHSAVVLGHGDAAAIDPDRTFKDLGFDSLSGVELRNHLAAATGLTLPATLVFDFPTPAELAAHLRTLLGGAAEAGIDDMAAEELIRLVNRHAG</sequence>
<feature type="transmembrane region" description="Helical" evidence="11">
    <location>
        <begin position="1313"/>
        <end position="1334"/>
    </location>
</feature>
<keyword evidence="7" id="KW-0511">Multifunctional enzyme</keyword>
<evidence type="ECO:0000256" key="8">
    <source>
        <dbReference type="PROSITE-ProRule" id="PRU01363"/>
    </source>
</evidence>
<dbReference type="Gene3D" id="3.10.129.110">
    <property type="entry name" value="Polyketide synthase dehydratase"/>
    <property type="match status" value="1"/>
</dbReference>
<feature type="region of interest" description="Disordered" evidence="10">
    <location>
        <begin position="1740"/>
        <end position="1760"/>
    </location>
</feature>
<dbReference type="Proteomes" id="UP000282084">
    <property type="component" value="Unassembled WGS sequence"/>
</dbReference>
<feature type="domain" description="Ketosynthase family 3 (KS3)" evidence="13">
    <location>
        <begin position="33"/>
        <end position="446"/>
    </location>
</feature>
<dbReference type="SMART" id="SM00822">
    <property type="entry name" value="PKS_KR"/>
    <property type="match status" value="1"/>
</dbReference>
<dbReference type="InterPro" id="IPR020843">
    <property type="entry name" value="ER"/>
</dbReference>
<evidence type="ECO:0000259" key="12">
    <source>
        <dbReference type="PROSITE" id="PS50075"/>
    </source>
</evidence>
<feature type="domain" description="Carrier" evidence="12">
    <location>
        <begin position="1766"/>
        <end position="1841"/>
    </location>
</feature>
<feature type="active site" description="Proton donor; for dehydratase activity" evidence="8">
    <location>
        <position position="976"/>
    </location>
</feature>
<dbReference type="FunFam" id="1.10.1200.10:FF:000007">
    <property type="entry name" value="Probable polyketide synthase pks17"/>
    <property type="match status" value="1"/>
</dbReference>
<dbReference type="GO" id="GO:0004315">
    <property type="term" value="F:3-oxoacyl-[acyl-carrier-protein] synthase activity"/>
    <property type="evidence" value="ECO:0007669"/>
    <property type="project" value="InterPro"/>
</dbReference>
<proteinExistence type="predicted"/>
<dbReference type="InterPro" id="IPR014043">
    <property type="entry name" value="Acyl_transferase_dom"/>
</dbReference>
<dbReference type="PANTHER" id="PTHR43775:SF51">
    <property type="entry name" value="INACTIVE PHENOLPHTHIOCEROL SYNTHESIS POLYKETIDE SYNTHASE TYPE I PKS1-RELATED"/>
    <property type="match status" value="1"/>
</dbReference>
<dbReference type="InterPro" id="IPR036299">
    <property type="entry name" value="Polyketide_synth_docking_sf"/>
</dbReference>
<dbReference type="Pfam" id="PF13602">
    <property type="entry name" value="ADH_zinc_N_2"/>
    <property type="match status" value="1"/>
</dbReference>
<dbReference type="InterPro" id="IPR057326">
    <property type="entry name" value="KR_dom"/>
</dbReference>
<dbReference type="GO" id="GO:0016491">
    <property type="term" value="F:oxidoreductase activity"/>
    <property type="evidence" value="ECO:0007669"/>
    <property type="project" value="InterPro"/>
</dbReference>
<dbReference type="Pfam" id="PF00550">
    <property type="entry name" value="PP-binding"/>
    <property type="match status" value="1"/>
</dbReference>
<dbReference type="GO" id="GO:0033068">
    <property type="term" value="P:macrolide biosynthetic process"/>
    <property type="evidence" value="ECO:0007669"/>
    <property type="project" value="UniProtKB-ARBA"/>
</dbReference>
<dbReference type="InterPro" id="IPR016035">
    <property type="entry name" value="Acyl_Trfase/lysoPLipase"/>
</dbReference>
<dbReference type="Pfam" id="PF08990">
    <property type="entry name" value="Docking"/>
    <property type="match status" value="1"/>
</dbReference>
<dbReference type="GO" id="GO:0031177">
    <property type="term" value="F:phosphopantetheine binding"/>
    <property type="evidence" value="ECO:0007669"/>
    <property type="project" value="InterPro"/>
</dbReference>
<dbReference type="Pfam" id="PF00109">
    <property type="entry name" value="ketoacyl-synt"/>
    <property type="match status" value="1"/>
</dbReference>
<dbReference type="SMART" id="SM00829">
    <property type="entry name" value="PKS_ER"/>
    <property type="match status" value="1"/>
</dbReference>
<keyword evidence="11" id="KW-0812">Transmembrane</keyword>
<dbReference type="Gene3D" id="3.40.47.10">
    <property type="match status" value="1"/>
</dbReference>
<dbReference type="SUPFAM" id="SSF47336">
    <property type="entry name" value="ACP-like"/>
    <property type="match status" value="1"/>
</dbReference>
<keyword evidence="6" id="KW-0677">Repeat</keyword>
<dbReference type="GO" id="GO:0006633">
    <property type="term" value="P:fatty acid biosynthetic process"/>
    <property type="evidence" value="ECO:0007669"/>
    <property type="project" value="InterPro"/>
</dbReference>
<dbReference type="PROSITE" id="PS00606">
    <property type="entry name" value="KS3_1"/>
    <property type="match status" value="1"/>
</dbReference>
<evidence type="ECO:0000256" key="3">
    <source>
        <dbReference type="ARBA" id="ARBA00022450"/>
    </source>
</evidence>
<dbReference type="Pfam" id="PF08240">
    <property type="entry name" value="ADH_N"/>
    <property type="match status" value="1"/>
</dbReference>
<dbReference type="PROSITE" id="PS50075">
    <property type="entry name" value="CARRIER"/>
    <property type="match status" value="1"/>
</dbReference>
<dbReference type="InterPro" id="IPR009081">
    <property type="entry name" value="PP-bd_ACP"/>
</dbReference>
<dbReference type="InterPro" id="IPR014030">
    <property type="entry name" value="Ketoacyl_synth_N"/>
</dbReference>
<dbReference type="InterPro" id="IPR001227">
    <property type="entry name" value="Ac_transferase_dom_sf"/>
</dbReference>
<protein>
    <submittedName>
        <fullName evidence="15">Acyl transferase domain-containing protein</fullName>
    </submittedName>
</protein>
<dbReference type="InterPro" id="IPR042104">
    <property type="entry name" value="PKS_dehydratase_sf"/>
</dbReference>